<evidence type="ECO:0000313" key="2">
    <source>
        <dbReference type="EMBL" id="CRK47818.1"/>
    </source>
</evidence>
<feature type="compositionally biased region" description="Low complexity" evidence="1">
    <location>
        <begin position="1"/>
        <end position="28"/>
    </location>
</feature>
<organism evidence="2 3">
    <name type="scientific">Verticillium longisporum</name>
    <name type="common">Verticillium dahliae var. longisporum</name>
    <dbReference type="NCBI Taxonomy" id="100787"/>
    <lineage>
        <taxon>Eukaryota</taxon>
        <taxon>Fungi</taxon>
        <taxon>Dikarya</taxon>
        <taxon>Ascomycota</taxon>
        <taxon>Pezizomycotina</taxon>
        <taxon>Sordariomycetes</taxon>
        <taxon>Hypocreomycetidae</taxon>
        <taxon>Glomerellales</taxon>
        <taxon>Plectosphaerellaceae</taxon>
        <taxon>Verticillium</taxon>
    </lineage>
</organism>
<sequence length="88" mass="9716">MPSATRTTWLSSTSSTRTARRSACAFTRIPRRPFSSARQRTRPSTRTFGSPPRRRCTRSAGRTMTCRSTRSPSPASARASPLSRPQSA</sequence>
<protein>
    <submittedName>
        <fullName evidence="2">Uncharacterized protein</fullName>
    </submittedName>
</protein>
<evidence type="ECO:0000256" key="1">
    <source>
        <dbReference type="SAM" id="MobiDB-lite"/>
    </source>
</evidence>
<dbReference type="Proteomes" id="UP000045706">
    <property type="component" value="Unassembled WGS sequence"/>
</dbReference>
<gene>
    <name evidence="2" type="ORF">BN1723_020408</name>
</gene>
<name>A0A0G4NMZ1_VERLO</name>
<accession>A0A0G4NMZ1</accession>
<feature type="region of interest" description="Disordered" evidence="1">
    <location>
        <begin position="1"/>
        <end position="88"/>
    </location>
</feature>
<dbReference type="EMBL" id="CVQI01037009">
    <property type="protein sequence ID" value="CRK47818.1"/>
    <property type="molecule type" value="Genomic_DNA"/>
</dbReference>
<proteinExistence type="predicted"/>
<feature type="compositionally biased region" description="Polar residues" evidence="1">
    <location>
        <begin position="36"/>
        <end position="48"/>
    </location>
</feature>
<dbReference type="AlphaFoldDB" id="A0A0G4NMZ1"/>
<feature type="compositionally biased region" description="Low complexity" evidence="1">
    <location>
        <begin position="67"/>
        <end position="88"/>
    </location>
</feature>
<reference evidence="3" key="1">
    <citation type="submission" date="2015-05" db="EMBL/GenBank/DDBJ databases">
        <authorList>
            <person name="Fogelqvist Johan"/>
        </authorList>
    </citation>
    <scope>NUCLEOTIDE SEQUENCE [LARGE SCALE GENOMIC DNA]</scope>
</reference>
<evidence type="ECO:0000313" key="3">
    <source>
        <dbReference type="Proteomes" id="UP000045706"/>
    </source>
</evidence>